<evidence type="ECO:0000256" key="4">
    <source>
        <dbReference type="ARBA" id="ARBA00023002"/>
    </source>
</evidence>
<dbReference type="NCBIfam" id="TIGR03026">
    <property type="entry name" value="NDP-sugDHase"/>
    <property type="match status" value="1"/>
</dbReference>
<dbReference type="InterPro" id="IPR008927">
    <property type="entry name" value="6-PGluconate_DH-like_C_sf"/>
</dbReference>
<dbReference type="KEGG" id="schv:BRCON_1950"/>
<dbReference type="SMART" id="SM00984">
    <property type="entry name" value="UDPG_MGDP_dh_C"/>
    <property type="match status" value="1"/>
</dbReference>
<gene>
    <name evidence="12" type="ORF">BRCON_1950</name>
</gene>
<dbReference type="PANTHER" id="PTHR43750:SF1">
    <property type="entry name" value="GDP-MANNOSE 6-DEHYDROGENASE"/>
    <property type="match status" value="1"/>
</dbReference>
<keyword evidence="4 7" id="KW-0560">Oxidoreductase</keyword>
<dbReference type="PIRSF" id="PIRSF500134">
    <property type="entry name" value="UDPglc_DH_bac"/>
    <property type="match status" value="1"/>
</dbReference>
<dbReference type="InterPro" id="IPR028357">
    <property type="entry name" value="UDPglc_DH_bac"/>
</dbReference>
<dbReference type="PANTHER" id="PTHR43750">
    <property type="entry name" value="UDP-GLUCOSE 6-DEHYDROGENASE TUAD"/>
    <property type="match status" value="1"/>
</dbReference>
<dbReference type="GO" id="GO:0006065">
    <property type="term" value="P:UDP-glucuronate biosynthetic process"/>
    <property type="evidence" value="ECO:0007669"/>
    <property type="project" value="UniProtKB-UniPathway"/>
</dbReference>
<dbReference type="SUPFAM" id="SSF48179">
    <property type="entry name" value="6-phosphogluconate dehydrogenase C-terminal domain-like"/>
    <property type="match status" value="1"/>
</dbReference>
<evidence type="ECO:0000256" key="10">
    <source>
        <dbReference type="PIRSR" id="PIRSR500134-3"/>
    </source>
</evidence>
<evidence type="ECO:0000256" key="8">
    <source>
        <dbReference type="PIRSR" id="PIRSR500134-1"/>
    </source>
</evidence>
<keyword evidence="5 7" id="KW-0520">NAD</keyword>
<feature type="binding site" evidence="9">
    <location>
        <position position="264"/>
    </location>
    <ligand>
        <name>substrate</name>
    </ligand>
</feature>
<accession>A0A2Z4Y676</accession>
<dbReference type="InterPro" id="IPR036291">
    <property type="entry name" value="NAD(P)-bd_dom_sf"/>
</dbReference>
<name>A0A2Z4Y676_SUMC1</name>
<evidence type="ECO:0000256" key="3">
    <source>
        <dbReference type="ARBA" id="ARBA00012954"/>
    </source>
</evidence>
<dbReference type="Gene3D" id="1.20.5.170">
    <property type="match status" value="1"/>
</dbReference>
<comment type="pathway">
    <text evidence="1">Nucleotide-sugar biosynthesis; UDP-alpha-D-glucuronate biosynthesis; UDP-alpha-D-glucuronate from UDP-alpha-D-glucose: step 1/1.</text>
</comment>
<evidence type="ECO:0000256" key="7">
    <source>
        <dbReference type="PIRNR" id="PIRNR000124"/>
    </source>
</evidence>
<dbReference type="Pfam" id="PF00984">
    <property type="entry name" value="UDPG_MGDP_dh"/>
    <property type="match status" value="1"/>
</dbReference>
<dbReference type="GO" id="GO:0051287">
    <property type="term" value="F:NAD binding"/>
    <property type="evidence" value="ECO:0007669"/>
    <property type="project" value="InterPro"/>
</dbReference>
<feature type="binding site" evidence="10">
    <location>
        <position position="124"/>
    </location>
    <ligand>
        <name>NAD(+)</name>
        <dbReference type="ChEBI" id="CHEBI:57540"/>
    </ligand>
</feature>
<dbReference type="UniPathway" id="UPA00038">
    <property type="reaction ID" value="UER00491"/>
</dbReference>
<evidence type="ECO:0000256" key="1">
    <source>
        <dbReference type="ARBA" id="ARBA00004701"/>
    </source>
</evidence>
<dbReference type="SUPFAM" id="SSF51735">
    <property type="entry name" value="NAD(P)-binding Rossmann-fold domains"/>
    <property type="match status" value="1"/>
</dbReference>
<feature type="binding site" evidence="10">
    <location>
        <position position="270"/>
    </location>
    <ligand>
        <name>NAD(+)</name>
        <dbReference type="ChEBI" id="CHEBI:57540"/>
    </ligand>
</feature>
<reference evidence="12 13" key="1">
    <citation type="submission" date="2018-05" db="EMBL/GenBank/DDBJ databases">
        <title>A metagenomic window into the 2 km-deep terrestrial subsurface aquifer revealed taxonomically and functionally diverse microbial community comprising novel uncultured bacterial lineages.</title>
        <authorList>
            <person name="Kadnikov V.V."/>
            <person name="Mardanov A.V."/>
            <person name="Beletsky A.V."/>
            <person name="Banks D."/>
            <person name="Pimenov N.V."/>
            <person name="Frank Y.A."/>
            <person name="Karnachuk O.V."/>
            <person name="Ravin N.V."/>
        </authorList>
    </citation>
    <scope>NUCLEOTIDE SEQUENCE [LARGE SCALE GENOMIC DNA]</scope>
    <source>
        <strain evidence="12">BY</strain>
    </source>
</reference>
<evidence type="ECO:0000313" key="13">
    <source>
        <dbReference type="Proteomes" id="UP000262583"/>
    </source>
</evidence>
<feature type="binding site" evidence="10">
    <location>
        <position position="35"/>
    </location>
    <ligand>
        <name>NAD(+)</name>
        <dbReference type="ChEBI" id="CHEBI:57540"/>
    </ligand>
</feature>
<dbReference type="SUPFAM" id="SSF52413">
    <property type="entry name" value="UDP-glucose/GDP-mannose dehydrogenase C-terminal domain"/>
    <property type="match status" value="1"/>
</dbReference>
<dbReference type="InterPro" id="IPR036220">
    <property type="entry name" value="UDP-Glc/GDP-Man_DH_C_sf"/>
</dbReference>
<feature type="binding site" evidence="10">
    <location>
        <position position="30"/>
    </location>
    <ligand>
        <name>NAD(+)</name>
        <dbReference type="ChEBI" id="CHEBI:57540"/>
    </ligand>
</feature>
<dbReference type="InterPro" id="IPR001732">
    <property type="entry name" value="UDP-Glc/GDP-Man_DH_N"/>
</dbReference>
<dbReference type="Proteomes" id="UP000262583">
    <property type="component" value="Chromosome"/>
</dbReference>
<organism evidence="12 13">
    <name type="scientific">Sumerlaea chitinivorans</name>
    <dbReference type="NCBI Taxonomy" id="2250252"/>
    <lineage>
        <taxon>Bacteria</taxon>
        <taxon>Candidatus Sumerlaeota</taxon>
        <taxon>Candidatus Sumerlaeia</taxon>
        <taxon>Candidatus Sumerlaeales</taxon>
        <taxon>Candidatus Sumerlaeaceae</taxon>
        <taxon>Candidatus Sumerlaea</taxon>
    </lineage>
</organism>
<feature type="domain" description="UDP-glucose/GDP-mannose dehydrogenase C-terminal" evidence="11">
    <location>
        <begin position="316"/>
        <end position="423"/>
    </location>
</feature>
<sequence>MKVAIFGLGYVGTVCGACFAKYGHEILGVDVNPLKVQMINEGKSPIVEPQLDEFLAEAHARGAFRATTNSAEAVAWADLSLVCVGTPSRDNGSLNLDYIFGVCREIGEALRERKDYHLVVIRSTVLPGTIEHCATLIEEASGKRCDEGFGIASNPEFLREGSAIRDFQNPPYTLVGTEDERAAQMLRELYAPVGAEFIVVPVRVAEMLKYVNNSYHALKVVFANEVGEICKALGIDSHMVMDLFVRDTKLNISPAYFRPGFAYGGSCLPKDLSALTYCARCLDLEVPVLSHVAESNRKHIEFGLKLIQNTGKKRIGLLGLSFKAGTDDLRESPLVELVERLIGKGYHVKIYDRNVNLARLMGANKAYIEHAIPHISQLFVSSLEEVLKASECIVIGNNDPEFAGVLKKVNPDQVVVDLVRVDRNVTSEKNYEGICW</sequence>
<evidence type="ECO:0000256" key="6">
    <source>
        <dbReference type="ARBA" id="ARBA00047473"/>
    </source>
</evidence>
<feature type="binding site" evidence="10">
    <location>
        <position position="160"/>
    </location>
    <ligand>
        <name>NAD(+)</name>
        <dbReference type="ChEBI" id="CHEBI:57540"/>
    </ligand>
</feature>
<feature type="binding site" evidence="9">
    <location>
        <begin position="157"/>
        <end position="160"/>
    </location>
    <ligand>
        <name>substrate</name>
    </ligand>
</feature>
<feature type="binding site" evidence="10">
    <location>
        <position position="86"/>
    </location>
    <ligand>
        <name>NAD(+)</name>
        <dbReference type="ChEBI" id="CHEBI:57540"/>
    </ligand>
</feature>
<evidence type="ECO:0000256" key="9">
    <source>
        <dbReference type="PIRSR" id="PIRSR500134-2"/>
    </source>
</evidence>
<evidence type="ECO:0000256" key="2">
    <source>
        <dbReference type="ARBA" id="ARBA00006601"/>
    </source>
</evidence>
<comment type="catalytic activity">
    <reaction evidence="6 7">
        <text>UDP-alpha-D-glucose + 2 NAD(+) + H2O = UDP-alpha-D-glucuronate + 2 NADH + 3 H(+)</text>
        <dbReference type="Rhea" id="RHEA:23596"/>
        <dbReference type="ChEBI" id="CHEBI:15377"/>
        <dbReference type="ChEBI" id="CHEBI:15378"/>
        <dbReference type="ChEBI" id="CHEBI:57540"/>
        <dbReference type="ChEBI" id="CHEBI:57945"/>
        <dbReference type="ChEBI" id="CHEBI:58052"/>
        <dbReference type="ChEBI" id="CHEBI:58885"/>
        <dbReference type="EC" id="1.1.1.22"/>
    </reaction>
</comment>
<feature type="binding site" evidence="10">
    <location>
        <position position="330"/>
    </location>
    <ligand>
        <name>NAD(+)</name>
        <dbReference type="ChEBI" id="CHEBI:57540"/>
    </ligand>
</feature>
<evidence type="ECO:0000259" key="11">
    <source>
        <dbReference type="SMART" id="SM00984"/>
    </source>
</evidence>
<protein>
    <recommendedName>
        <fullName evidence="3 7">UDP-glucose 6-dehydrogenase</fullName>
        <ecNumber evidence="3 7">1.1.1.22</ecNumber>
    </recommendedName>
</protein>
<dbReference type="Pfam" id="PF03721">
    <property type="entry name" value="UDPG_MGDP_dh_N"/>
    <property type="match status" value="1"/>
</dbReference>
<feature type="binding site" evidence="9">
    <location>
        <begin position="256"/>
        <end position="260"/>
    </location>
    <ligand>
        <name>substrate</name>
    </ligand>
</feature>
<dbReference type="EC" id="1.1.1.22" evidence="3 7"/>
<feature type="binding site" evidence="9">
    <location>
        <position position="323"/>
    </location>
    <ligand>
        <name>substrate</name>
    </ligand>
</feature>
<feature type="active site" description="Nucleophile" evidence="8">
    <location>
        <position position="267"/>
    </location>
</feature>
<dbReference type="PIRSF" id="PIRSF000124">
    <property type="entry name" value="UDPglc_GDPman_dh"/>
    <property type="match status" value="1"/>
</dbReference>
<dbReference type="GO" id="GO:0003979">
    <property type="term" value="F:UDP-glucose 6-dehydrogenase activity"/>
    <property type="evidence" value="ECO:0007669"/>
    <property type="project" value="UniProtKB-EC"/>
</dbReference>
<dbReference type="EMBL" id="CP030759">
    <property type="protein sequence ID" value="AXA36727.1"/>
    <property type="molecule type" value="Genomic_DNA"/>
</dbReference>
<feature type="binding site" evidence="9">
    <location>
        <position position="209"/>
    </location>
    <ligand>
        <name>substrate</name>
    </ligand>
</feature>
<proteinExistence type="inferred from homology"/>
<dbReference type="Pfam" id="PF03720">
    <property type="entry name" value="UDPG_MGDP_dh_C"/>
    <property type="match status" value="1"/>
</dbReference>
<dbReference type="InterPro" id="IPR014027">
    <property type="entry name" value="UDP-Glc/GDP-Man_DH_C"/>
</dbReference>
<dbReference type="InterPro" id="IPR014026">
    <property type="entry name" value="UDP-Glc/GDP-Man_DH_dimer"/>
</dbReference>
<evidence type="ECO:0000256" key="5">
    <source>
        <dbReference type="ARBA" id="ARBA00023027"/>
    </source>
</evidence>
<dbReference type="AlphaFoldDB" id="A0A2Z4Y676"/>
<evidence type="ECO:0000313" key="12">
    <source>
        <dbReference type="EMBL" id="AXA36727.1"/>
    </source>
</evidence>
<comment type="similarity">
    <text evidence="2 7">Belongs to the UDP-glucose/GDP-mannose dehydrogenase family.</text>
</comment>
<dbReference type="Gene3D" id="3.40.50.720">
    <property type="entry name" value="NAD(P)-binding Rossmann-like Domain"/>
    <property type="match status" value="2"/>
</dbReference>
<dbReference type="InterPro" id="IPR017476">
    <property type="entry name" value="UDP-Glc/GDP-Man"/>
</dbReference>
<dbReference type="GO" id="GO:0000271">
    <property type="term" value="P:polysaccharide biosynthetic process"/>
    <property type="evidence" value="ECO:0007669"/>
    <property type="project" value="InterPro"/>
</dbReference>